<evidence type="ECO:0000313" key="2">
    <source>
        <dbReference type="EMBL" id="JAH97580.1"/>
    </source>
</evidence>
<evidence type="ECO:0000256" key="1">
    <source>
        <dbReference type="SAM" id="MobiDB-lite"/>
    </source>
</evidence>
<name>A0A0E9X6T5_ANGAN</name>
<proteinExistence type="predicted"/>
<organism evidence="2">
    <name type="scientific">Anguilla anguilla</name>
    <name type="common">European freshwater eel</name>
    <name type="synonym">Muraena anguilla</name>
    <dbReference type="NCBI Taxonomy" id="7936"/>
    <lineage>
        <taxon>Eukaryota</taxon>
        <taxon>Metazoa</taxon>
        <taxon>Chordata</taxon>
        <taxon>Craniata</taxon>
        <taxon>Vertebrata</taxon>
        <taxon>Euteleostomi</taxon>
        <taxon>Actinopterygii</taxon>
        <taxon>Neopterygii</taxon>
        <taxon>Teleostei</taxon>
        <taxon>Anguilliformes</taxon>
        <taxon>Anguillidae</taxon>
        <taxon>Anguilla</taxon>
    </lineage>
</organism>
<reference evidence="2" key="1">
    <citation type="submission" date="2014-11" db="EMBL/GenBank/DDBJ databases">
        <authorList>
            <person name="Amaro Gonzalez C."/>
        </authorList>
    </citation>
    <scope>NUCLEOTIDE SEQUENCE</scope>
</reference>
<feature type="compositionally biased region" description="Polar residues" evidence="1">
    <location>
        <begin position="54"/>
        <end position="63"/>
    </location>
</feature>
<dbReference type="EMBL" id="GBXM01010997">
    <property type="protein sequence ID" value="JAH97580.1"/>
    <property type="molecule type" value="Transcribed_RNA"/>
</dbReference>
<protein>
    <submittedName>
        <fullName evidence="2">Uncharacterized protein</fullName>
    </submittedName>
</protein>
<accession>A0A0E9X6T5</accession>
<dbReference type="AlphaFoldDB" id="A0A0E9X6T5"/>
<reference evidence="2" key="2">
    <citation type="journal article" date="2015" name="Fish Shellfish Immunol.">
        <title>Early steps in the European eel (Anguilla anguilla)-Vibrio vulnificus interaction in the gills: Role of the RtxA13 toxin.</title>
        <authorList>
            <person name="Callol A."/>
            <person name="Pajuelo D."/>
            <person name="Ebbesson L."/>
            <person name="Teles M."/>
            <person name="MacKenzie S."/>
            <person name="Amaro C."/>
        </authorList>
    </citation>
    <scope>NUCLEOTIDE SEQUENCE</scope>
</reference>
<feature type="region of interest" description="Disordered" evidence="1">
    <location>
        <begin position="41"/>
        <end position="63"/>
    </location>
</feature>
<sequence length="63" mass="6931">MTVTHKTSISLQLHRSDITVHPKVNSTSRSERDRAFTLLSSTPHTRGSCGTDIKSGSDSFEDI</sequence>